<feature type="transmembrane region" description="Helical" evidence="2">
    <location>
        <begin position="46"/>
        <end position="67"/>
    </location>
</feature>
<evidence type="ECO:0000313" key="3">
    <source>
        <dbReference type="EMBL" id="MBC6449138.1"/>
    </source>
</evidence>
<protein>
    <submittedName>
        <fullName evidence="3">DUF3311 domain-containing protein</fullName>
    </submittedName>
</protein>
<keyword evidence="2" id="KW-1133">Transmembrane helix</keyword>
<gene>
    <name evidence="3" type="ORF">GPZ80_18380</name>
</gene>
<sequence>MPMALPGKTGSTLRWSPWNLLLAVPLLWLITPLYNRIGPELFGMPFYYWFQFVGIPVGVLCTTLVFLKTADEPTTPAPGAGLDVDDLDEGTGR</sequence>
<comment type="caution">
    <text evidence="3">The sequence shown here is derived from an EMBL/GenBank/DDBJ whole genome shotgun (WGS) entry which is preliminary data.</text>
</comment>
<feature type="transmembrane region" description="Helical" evidence="2">
    <location>
        <begin position="15"/>
        <end position="34"/>
    </location>
</feature>
<organism evidence="3 4">
    <name type="scientific">Actinokineospora xionganensis</name>
    <dbReference type="NCBI Taxonomy" id="2684470"/>
    <lineage>
        <taxon>Bacteria</taxon>
        <taxon>Bacillati</taxon>
        <taxon>Actinomycetota</taxon>
        <taxon>Actinomycetes</taxon>
        <taxon>Pseudonocardiales</taxon>
        <taxon>Pseudonocardiaceae</taxon>
        <taxon>Actinokineospora</taxon>
    </lineage>
</organism>
<keyword evidence="4" id="KW-1185">Reference proteome</keyword>
<proteinExistence type="predicted"/>
<name>A0ABR7L9F2_9PSEU</name>
<dbReference type="Proteomes" id="UP000734823">
    <property type="component" value="Unassembled WGS sequence"/>
</dbReference>
<accession>A0ABR7L9F2</accession>
<keyword evidence="2" id="KW-0472">Membrane</keyword>
<dbReference type="RefSeq" id="WP_187221660.1">
    <property type="nucleotide sequence ID" value="NZ_JABVED010000010.1"/>
</dbReference>
<evidence type="ECO:0000256" key="2">
    <source>
        <dbReference type="SAM" id="Phobius"/>
    </source>
</evidence>
<evidence type="ECO:0000256" key="1">
    <source>
        <dbReference type="SAM" id="MobiDB-lite"/>
    </source>
</evidence>
<feature type="region of interest" description="Disordered" evidence="1">
    <location>
        <begin position="71"/>
        <end position="93"/>
    </location>
</feature>
<evidence type="ECO:0000313" key="4">
    <source>
        <dbReference type="Proteomes" id="UP000734823"/>
    </source>
</evidence>
<dbReference type="InterPro" id="IPR021741">
    <property type="entry name" value="DUF3311"/>
</dbReference>
<keyword evidence="2" id="KW-0812">Transmembrane</keyword>
<dbReference type="EMBL" id="JABVED010000010">
    <property type="protein sequence ID" value="MBC6449138.1"/>
    <property type="molecule type" value="Genomic_DNA"/>
</dbReference>
<reference evidence="3 4" key="1">
    <citation type="submission" date="2020-06" db="EMBL/GenBank/DDBJ databases">
        <title>Actinokineospora xiongansis sp. nov., isolated from soil of Baiyangdian.</title>
        <authorList>
            <person name="Zhang X."/>
        </authorList>
    </citation>
    <scope>NUCLEOTIDE SEQUENCE [LARGE SCALE GENOMIC DNA]</scope>
    <source>
        <strain evidence="3 4">HBU206404</strain>
    </source>
</reference>
<dbReference type="Pfam" id="PF11755">
    <property type="entry name" value="DUF3311"/>
    <property type="match status" value="1"/>
</dbReference>
<feature type="compositionally biased region" description="Acidic residues" evidence="1">
    <location>
        <begin position="83"/>
        <end position="93"/>
    </location>
</feature>